<dbReference type="EMBL" id="JACIBU010000001">
    <property type="protein sequence ID" value="MBB3674619.1"/>
    <property type="molecule type" value="Genomic_DNA"/>
</dbReference>
<name>A0A839XVK6_9ACTN</name>
<gene>
    <name evidence="1" type="ORF">FHX36_000354</name>
</gene>
<dbReference type="Proteomes" id="UP000580718">
    <property type="component" value="Unassembled WGS sequence"/>
</dbReference>
<proteinExistence type="predicted"/>
<evidence type="ECO:0000313" key="1">
    <source>
        <dbReference type="EMBL" id="MBB3674619.1"/>
    </source>
</evidence>
<accession>A0A839XVK6</accession>
<reference evidence="1 2" key="1">
    <citation type="submission" date="2020-08" db="EMBL/GenBank/DDBJ databases">
        <title>Sequencing the genomes of 1000 actinobacteria strains.</title>
        <authorList>
            <person name="Klenk H.-P."/>
        </authorList>
    </citation>
    <scope>NUCLEOTIDE SEQUENCE [LARGE SCALE GENOMIC DNA]</scope>
    <source>
        <strain evidence="1 2">DSM 16678</strain>
    </source>
</reference>
<dbReference type="AlphaFoldDB" id="A0A839XVK6"/>
<organism evidence="1 2">
    <name type="scientific">Modestobacter versicolor</name>
    <dbReference type="NCBI Taxonomy" id="429133"/>
    <lineage>
        <taxon>Bacteria</taxon>
        <taxon>Bacillati</taxon>
        <taxon>Actinomycetota</taxon>
        <taxon>Actinomycetes</taxon>
        <taxon>Geodermatophilales</taxon>
        <taxon>Geodermatophilaceae</taxon>
        <taxon>Modestobacter</taxon>
    </lineage>
</organism>
<dbReference type="RefSeq" id="WP_181428891.1">
    <property type="nucleotide sequence ID" value="NZ_JACIBU010000001.1"/>
</dbReference>
<comment type="caution">
    <text evidence="1">The sequence shown here is derived from an EMBL/GenBank/DDBJ whole genome shotgun (WGS) entry which is preliminary data.</text>
</comment>
<sequence length="75" mass="7994">MSVPPEGASSLEDFVGDAEFCIDGGAESLLVRGHGVRHGEVVRFHEKDAVGGKDVRVWHVSQHDGGYVAESISAF</sequence>
<evidence type="ECO:0000313" key="2">
    <source>
        <dbReference type="Proteomes" id="UP000580718"/>
    </source>
</evidence>
<protein>
    <submittedName>
        <fullName evidence="1">Uncharacterized protein</fullName>
    </submittedName>
</protein>